<evidence type="ECO:0000256" key="5">
    <source>
        <dbReference type="ARBA" id="ARBA00022989"/>
    </source>
</evidence>
<evidence type="ECO:0000256" key="1">
    <source>
        <dbReference type="ARBA" id="ARBA00004141"/>
    </source>
</evidence>
<feature type="compositionally biased region" description="Polar residues" evidence="8">
    <location>
        <begin position="531"/>
        <end position="540"/>
    </location>
</feature>
<proteinExistence type="inferred from homology"/>
<dbReference type="Pfam" id="PF00083">
    <property type="entry name" value="Sugar_tr"/>
    <property type="match status" value="1"/>
</dbReference>
<comment type="subcellular location">
    <subcellularLocation>
        <location evidence="1">Membrane</location>
        <topology evidence="1">Multi-pass membrane protein</topology>
    </subcellularLocation>
</comment>
<keyword evidence="3 7" id="KW-0813">Transport</keyword>
<dbReference type="Gene3D" id="1.20.1250.20">
    <property type="entry name" value="MFS general substrate transporter like domains"/>
    <property type="match status" value="1"/>
</dbReference>
<sequence>MKFLKAFKGTQPNHAKAEALAHAQEEAPKFEHVKWTSDPGLRTLYWHCFVLLVSSASTGFDGMMFGSVQNFDSWKEFFDNPSDARLGLLGACYQIGSVCSIPFVPFVADRWGRRPALAFGFFLMTGAAIIQGASQNWATFLAGRVLLGFGNSFAQMPSPMLISELAHPQHRARLTTVYNCLWNVGAVVAGWTCFGTNYWPSHWSWRLPSIFQGTPSFFQLIALWWIPESPRFLIANDRYDEALNILAKYHANGNVDHPTIQFEYHEIRDTIKLEQTANESSSYLDFFRTKGNRYRLAIIVSMGFFSQWSGNAIVSNYSAILYANVGVASSTARLGISAGQFTLGAIVSISFALLVDRFGRRPTWLTSTGGMLACLVFWTVCYGIYEQYDQQQATTGVIFFIWLHGFFYSIAWSGLLIGYAIEILPYSLRAKGMMLINMCINGSLALNNQANPIAFAYWEGETWKLYTIYCCWVLFEFVFIYFFYVETKGPTLEEIAKVFDGPDAKVAAIDLGKVKDEDQAQDEQDEKHVDQNASIEVSKV</sequence>
<evidence type="ECO:0000313" key="11">
    <source>
        <dbReference type="EMBL" id="KAG9253084.1"/>
    </source>
</evidence>
<dbReference type="FunFam" id="1.20.1250.20:FF:000117">
    <property type="entry name" value="MFS hexose transporter"/>
    <property type="match status" value="1"/>
</dbReference>
<dbReference type="InterPro" id="IPR005828">
    <property type="entry name" value="MFS_sugar_transport-like"/>
</dbReference>
<evidence type="ECO:0000313" key="12">
    <source>
        <dbReference type="Proteomes" id="UP000887229"/>
    </source>
</evidence>
<dbReference type="OrthoDB" id="6133115at2759"/>
<dbReference type="RefSeq" id="XP_046117008.1">
    <property type="nucleotide sequence ID" value="XM_046266643.1"/>
</dbReference>
<keyword evidence="5 9" id="KW-1133">Transmembrane helix</keyword>
<dbReference type="GO" id="GO:0016020">
    <property type="term" value="C:membrane"/>
    <property type="evidence" value="ECO:0007669"/>
    <property type="project" value="UniProtKB-SubCell"/>
</dbReference>
<evidence type="ECO:0000259" key="10">
    <source>
        <dbReference type="PROSITE" id="PS50850"/>
    </source>
</evidence>
<feature type="transmembrane region" description="Helical" evidence="9">
    <location>
        <begin position="44"/>
        <end position="66"/>
    </location>
</feature>
<feature type="transmembrane region" description="Helical" evidence="9">
    <location>
        <begin position="334"/>
        <end position="355"/>
    </location>
</feature>
<dbReference type="GO" id="GO:0005351">
    <property type="term" value="F:carbohydrate:proton symporter activity"/>
    <property type="evidence" value="ECO:0007669"/>
    <property type="project" value="TreeGrafter"/>
</dbReference>
<dbReference type="AlphaFoldDB" id="A0A9P7ZJ62"/>
<feature type="transmembrane region" description="Helical" evidence="9">
    <location>
        <begin position="115"/>
        <end position="131"/>
    </location>
</feature>
<keyword evidence="4 9" id="KW-0812">Transmembrane</keyword>
<comment type="caution">
    <text evidence="11">The sequence shown here is derived from an EMBL/GenBank/DDBJ whole genome shotgun (WGS) entry which is preliminary data.</text>
</comment>
<reference evidence="11" key="1">
    <citation type="journal article" date="2021" name="IMA Fungus">
        <title>Genomic characterization of three marine fungi, including Emericellopsis atlantica sp. nov. with signatures of a generalist lifestyle and marine biomass degradation.</title>
        <authorList>
            <person name="Hagestad O.C."/>
            <person name="Hou L."/>
            <person name="Andersen J.H."/>
            <person name="Hansen E.H."/>
            <person name="Altermark B."/>
            <person name="Li C."/>
            <person name="Kuhnert E."/>
            <person name="Cox R.J."/>
            <person name="Crous P.W."/>
            <person name="Spatafora J.W."/>
            <person name="Lail K."/>
            <person name="Amirebrahimi M."/>
            <person name="Lipzen A."/>
            <person name="Pangilinan J."/>
            <person name="Andreopoulos W."/>
            <person name="Hayes R.D."/>
            <person name="Ng V."/>
            <person name="Grigoriev I.V."/>
            <person name="Jackson S.A."/>
            <person name="Sutton T.D.S."/>
            <person name="Dobson A.D.W."/>
            <person name="Rama T."/>
        </authorList>
    </citation>
    <scope>NUCLEOTIDE SEQUENCE</scope>
    <source>
        <strain evidence="11">TS7</strain>
    </source>
</reference>
<dbReference type="InterPro" id="IPR036259">
    <property type="entry name" value="MFS_trans_sf"/>
</dbReference>
<evidence type="ECO:0000256" key="7">
    <source>
        <dbReference type="RuleBase" id="RU003346"/>
    </source>
</evidence>
<dbReference type="PANTHER" id="PTHR48022">
    <property type="entry name" value="PLASTIDIC GLUCOSE TRANSPORTER 4"/>
    <property type="match status" value="1"/>
</dbReference>
<dbReference type="EMBL" id="MU251259">
    <property type="protein sequence ID" value="KAG9253084.1"/>
    <property type="molecule type" value="Genomic_DNA"/>
</dbReference>
<evidence type="ECO:0000256" key="6">
    <source>
        <dbReference type="ARBA" id="ARBA00023136"/>
    </source>
</evidence>
<evidence type="ECO:0000256" key="4">
    <source>
        <dbReference type="ARBA" id="ARBA00022692"/>
    </source>
</evidence>
<evidence type="ECO:0000256" key="8">
    <source>
        <dbReference type="SAM" id="MobiDB-lite"/>
    </source>
</evidence>
<gene>
    <name evidence="11" type="ORF">F5Z01DRAFT_725854</name>
</gene>
<comment type="similarity">
    <text evidence="2 7">Belongs to the major facilitator superfamily. Sugar transporter (TC 2.A.1.1) family.</text>
</comment>
<feature type="transmembrane region" description="Helical" evidence="9">
    <location>
        <begin position="86"/>
        <end position="108"/>
    </location>
</feature>
<evidence type="ECO:0000256" key="2">
    <source>
        <dbReference type="ARBA" id="ARBA00010992"/>
    </source>
</evidence>
<dbReference type="NCBIfam" id="TIGR00879">
    <property type="entry name" value="SP"/>
    <property type="match status" value="1"/>
</dbReference>
<keyword evidence="12" id="KW-1185">Reference proteome</keyword>
<feature type="domain" description="Major facilitator superfamily (MFS) profile" evidence="10">
    <location>
        <begin position="47"/>
        <end position="488"/>
    </location>
</feature>
<dbReference type="PANTHER" id="PTHR48022:SF31">
    <property type="entry name" value="HEXOSE TRANSPORTER"/>
    <property type="match status" value="1"/>
</dbReference>
<dbReference type="Proteomes" id="UP000887229">
    <property type="component" value="Unassembled WGS sequence"/>
</dbReference>
<feature type="transmembrane region" description="Helical" evidence="9">
    <location>
        <begin position="466"/>
        <end position="485"/>
    </location>
</feature>
<feature type="region of interest" description="Disordered" evidence="8">
    <location>
        <begin position="516"/>
        <end position="540"/>
    </location>
</feature>
<feature type="transmembrane region" description="Helical" evidence="9">
    <location>
        <begin position="397"/>
        <end position="421"/>
    </location>
</feature>
<dbReference type="InterPro" id="IPR003663">
    <property type="entry name" value="Sugar/inositol_transpt"/>
</dbReference>
<dbReference type="SUPFAM" id="SSF103473">
    <property type="entry name" value="MFS general substrate transporter"/>
    <property type="match status" value="1"/>
</dbReference>
<keyword evidence="6 9" id="KW-0472">Membrane</keyword>
<accession>A0A9P7ZJ62</accession>
<dbReference type="InterPro" id="IPR050360">
    <property type="entry name" value="MFS_Sugar_Transporters"/>
</dbReference>
<organism evidence="11 12">
    <name type="scientific">Emericellopsis atlantica</name>
    <dbReference type="NCBI Taxonomy" id="2614577"/>
    <lineage>
        <taxon>Eukaryota</taxon>
        <taxon>Fungi</taxon>
        <taxon>Dikarya</taxon>
        <taxon>Ascomycota</taxon>
        <taxon>Pezizomycotina</taxon>
        <taxon>Sordariomycetes</taxon>
        <taxon>Hypocreomycetidae</taxon>
        <taxon>Hypocreales</taxon>
        <taxon>Bionectriaceae</taxon>
        <taxon>Emericellopsis</taxon>
    </lineage>
</organism>
<dbReference type="InterPro" id="IPR020846">
    <property type="entry name" value="MFS_dom"/>
</dbReference>
<feature type="transmembrane region" description="Helical" evidence="9">
    <location>
        <begin position="364"/>
        <end position="385"/>
    </location>
</feature>
<protein>
    <submittedName>
        <fullName evidence="11">General substrate transporter</fullName>
    </submittedName>
</protein>
<dbReference type="GeneID" id="70297546"/>
<name>A0A9P7ZJ62_9HYPO</name>
<dbReference type="PROSITE" id="PS50850">
    <property type="entry name" value="MFS"/>
    <property type="match status" value="1"/>
</dbReference>
<evidence type="ECO:0000256" key="3">
    <source>
        <dbReference type="ARBA" id="ARBA00022448"/>
    </source>
</evidence>
<evidence type="ECO:0000256" key="9">
    <source>
        <dbReference type="SAM" id="Phobius"/>
    </source>
</evidence>